<reference evidence="1" key="1">
    <citation type="journal article" date="2014" name="Front. Microbiol.">
        <title>High frequency of phylogenetically diverse reductive dehalogenase-homologous genes in deep subseafloor sedimentary metagenomes.</title>
        <authorList>
            <person name="Kawai M."/>
            <person name="Futagami T."/>
            <person name="Toyoda A."/>
            <person name="Takaki Y."/>
            <person name="Nishi S."/>
            <person name="Hori S."/>
            <person name="Arai W."/>
            <person name="Tsubouchi T."/>
            <person name="Morono Y."/>
            <person name="Uchiyama I."/>
            <person name="Ito T."/>
            <person name="Fujiyama A."/>
            <person name="Inagaki F."/>
            <person name="Takami H."/>
        </authorList>
    </citation>
    <scope>NUCLEOTIDE SEQUENCE</scope>
    <source>
        <strain evidence="1">Expedition CK06-06</strain>
    </source>
</reference>
<protein>
    <submittedName>
        <fullName evidence="1">Uncharacterized protein</fullName>
    </submittedName>
</protein>
<accession>X1C2A1</accession>
<organism evidence="1">
    <name type="scientific">marine sediment metagenome</name>
    <dbReference type="NCBI Taxonomy" id="412755"/>
    <lineage>
        <taxon>unclassified sequences</taxon>
        <taxon>metagenomes</taxon>
        <taxon>ecological metagenomes</taxon>
    </lineage>
</organism>
<sequence length="37" mass="4143">EDEEKAEVIMPEGGPEDCIEESIETCPVECISWEDSD</sequence>
<dbReference type="EMBL" id="BART01027126">
    <property type="protein sequence ID" value="GAG90548.1"/>
    <property type="molecule type" value="Genomic_DNA"/>
</dbReference>
<dbReference type="Gene3D" id="3.30.70.20">
    <property type="match status" value="1"/>
</dbReference>
<evidence type="ECO:0000313" key="1">
    <source>
        <dbReference type="EMBL" id="GAG90548.1"/>
    </source>
</evidence>
<proteinExistence type="predicted"/>
<dbReference type="AlphaFoldDB" id="X1C2A1"/>
<feature type="non-terminal residue" evidence="1">
    <location>
        <position position="1"/>
    </location>
</feature>
<name>X1C2A1_9ZZZZ</name>
<gene>
    <name evidence="1" type="ORF">S01H4_48175</name>
</gene>
<comment type="caution">
    <text evidence="1">The sequence shown here is derived from an EMBL/GenBank/DDBJ whole genome shotgun (WGS) entry which is preliminary data.</text>
</comment>